<accession>A0A9E8HIB5</accession>
<keyword evidence="1" id="KW-0378">Hydrolase</keyword>
<dbReference type="InterPro" id="IPR016516">
    <property type="entry name" value="UCP07580"/>
</dbReference>
<dbReference type="PANTHER" id="PTHR39456">
    <property type="entry name" value="METAL-DEPENDENT HYDROLASE"/>
    <property type="match status" value="1"/>
</dbReference>
<organism evidence="1 2">
    <name type="scientific">Alkalimarinus sediminis</name>
    <dbReference type="NCBI Taxonomy" id="1632866"/>
    <lineage>
        <taxon>Bacteria</taxon>
        <taxon>Pseudomonadati</taxon>
        <taxon>Pseudomonadota</taxon>
        <taxon>Gammaproteobacteria</taxon>
        <taxon>Alteromonadales</taxon>
        <taxon>Alteromonadaceae</taxon>
        <taxon>Alkalimarinus</taxon>
    </lineage>
</organism>
<dbReference type="PANTHER" id="PTHR39456:SF1">
    <property type="entry name" value="METAL-DEPENDENT HYDROLASE"/>
    <property type="match status" value="1"/>
</dbReference>
<keyword evidence="2" id="KW-1185">Reference proteome</keyword>
<dbReference type="Pfam" id="PF10118">
    <property type="entry name" value="Metal_hydrol"/>
    <property type="match status" value="1"/>
</dbReference>
<dbReference type="RefSeq" id="WP_251810986.1">
    <property type="nucleotide sequence ID" value="NZ_CP101527.1"/>
</dbReference>
<dbReference type="EMBL" id="CP101527">
    <property type="protein sequence ID" value="UZW75208.1"/>
    <property type="molecule type" value="Genomic_DNA"/>
</dbReference>
<protein>
    <submittedName>
        <fullName evidence="1">Metal-dependent hydrolase</fullName>
    </submittedName>
</protein>
<name>A0A9E8HIB5_9ALTE</name>
<evidence type="ECO:0000313" key="2">
    <source>
        <dbReference type="Proteomes" id="UP001164472"/>
    </source>
</evidence>
<dbReference type="AlphaFoldDB" id="A0A9E8HIB5"/>
<dbReference type="KEGG" id="asem:NNL22_00955"/>
<dbReference type="GO" id="GO:0016787">
    <property type="term" value="F:hydrolase activity"/>
    <property type="evidence" value="ECO:0007669"/>
    <property type="project" value="UniProtKB-KW"/>
</dbReference>
<dbReference type="Proteomes" id="UP001164472">
    <property type="component" value="Chromosome"/>
</dbReference>
<sequence length="288" mass="33324">MTISITPTLRDIKFKLPAHNVTHWHKDGMNVSQYLNTMSLFLPVGERFFIKSVRLFRKQITDKELTKAVTAFIGQEAMHGREHEELNKLLEEAGTPANAQEEVVQRLLSFAERVLPAEHQLAVTIGLEHLTGLLADALLNNPESFDGSDERYTTMWRWHAYEETEHKAVAFDVYRDVMGNNLNAYLLRCSYLVAATSIYFALQYPFYIENVRREKGLLDIKGWIKGANFLWGKPGLKRQCISAWFDWFRPGFHPWDHDNRHHLEKFEELLNPILNETSDYQAASVSNG</sequence>
<proteinExistence type="predicted"/>
<dbReference type="PIRSF" id="PIRSF007580">
    <property type="entry name" value="UCP07580"/>
    <property type="match status" value="1"/>
</dbReference>
<reference evidence="1" key="1">
    <citation type="submission" date="2022-07" db="EMBL/GenBank/DDBJ databases">
        <title>Alkalimarinus sp. nov., isolated from gut of a Alitta virens.</title>
        <authorList>
            <person name="Yang A.I."/>
            <person name="Shin N.-R."/>
        </authorList>
    </citation>
    <scope>NUCLEOTIDE SEQUENCE</scope>
    <source>
        <strain evidence="1">FA028</strain>
    </source>
</reference>
<gene>
    <name evidence="1" type="ORF">NNL22_00955</name>
</gene>
<evidence type="ECO:0000313" key="1">
    <source>
        <dbReference type="EMBL" id="UZW75208.1"/>
    </source>
</evidence>